<accession>A0A0N1JZR2</accession>
<dbReference type="PATRIC" id="fig|66876.3.peg.1296"/>
<proteinExistence type="predicted"/>
<evidence type="ECO:0000313" key="2">
    <source>
        <dbReference type="EMBL" id="KPC65967.1"/>
    </source>
</evidence>
<feature type="compositionally biased region" description="Low complexity" evidence="1">
    <location>
        <begin position="42"/>
        <end position="56"/>
    </location>
</feature>
<protein>
    <submittedName>
        <fullName evidence="2">Lipoprotein</fullName>
    </submittedName>
</protein>
<keyword evidence="3" id="KW-1185">Reference proteome</keyword>
<feature type="region of interest" description="Disordered" evidence="1">
    <location>
        <begin position="22"/>
        <end position="58"/>
    </location>
</feature>
<dbReference type="EMBL" id="LGKG01000024">
    <property type="protein sequence ID" value="KPC65967.1"/>
    <property type="molecule type" value="Genomic_DNA"/>
</dbReference>
<dbReference type="Proteomes" id="UP000037982">
    <property type="component" value="Unassembled WGS sequence"/>
</dbReference>
<evidence type="ECO:0000313" key="3">
    <source>
        <dbReference type="Proteomes" id="UP000037982"/>
    </source>
</evidence>
<dbReference type="RefSeq" id="WP_245689163.1">
    <property type="nucleotide sequence ID" value="NZ_LGKG01000024.1"/>
</dbReference>
<sequence>MTRGGAATAGVAAVGLLLAGCNPGGEGVRPEGSATGTPSPKGALSASPSPATTAGSKKVPGVKLLVKQLKDDPTVGAEVKKTLAKPCSGNEYPVDASPARLTGSGSPDVIVNVMTCADSTGIGAYVFRKRDSGDYATVYRNELPLVFAGDNDGELEVTQQTYDADDDVCCPSGEDVREYRWSKDRFTEYKRFHRSYSKATDDSSAPPDGTDPEG</sequence>
<organism evidence="2 3">
    <name type="scientific">Streptomyces chattanoogensis</name>
    <dbReference type="NCBI Taxonomy" id="66876"/>
    <lineage>
        <taxon>Bacteria</taxon>
        <taxon>Bacillati</taxon>
        <taxon>Actinomycetota</taxon>
        <taxon>Actinomycetes</taxon>
        <taxon>Kitasatosporales</taxon>
        <taxon>Streptomycetaceae</taxon>
        <taxon>Streptomyces</taxon>
    </lineage>
</organism>
<evidence type="ECO:0000256" key="1">
    <source>
        <dbReference type="SAM" id="MobiDB-lite"/>
    </source>
</evidence>
<comment type="caution">
    <text evidence="2">The sequence shown here is derived from an EMBL/GenBank/DDBJ whole genome shotgun (WGS) entry which is preliminary data.</text>
</comment>
<keyword evidence="2" id="KW-0449">Lipoprotein</keyword>
<feature type="region of interest" description="Disordered" evidence="1">
    <location>
        <begin position="195"/>
        <end position="214"/>
    </location>
</feature>
<dbReference type="AlphaFoldDB" id="A0A0N1JZR2"/>
<name>A0A0N1JZR2_9ACTN</name>
<reference evidence="3" key="1">
    <citation type="submission" date="2015-07" db="EMBL/GenBank/DDBJ databases">
        <authorList>
            <person name="Ju K.-S."/>
            <person name="Doroghazi J.R."/>
            <person name="Metcalf W.W."/>
        </authorList>
    </citation>
    <scope>NUCLEOTIDE SEQUENCE [LARGE SCALE GENOMIC DNA]</scope>
    <source>
        <strain evidence="3">NRRL ISP-5002</strain>
    </source>
</reference>
<dbReference type="PROSITE" id="PS51257">
    <property type="entry name" value="PROKAR_LIPOPROTEIN"/>
    <property type="match status" value="1"/>
</dbReference>
<gene>
    <name evidence="2" type="ORF">ADL29_05885</name>
</gene>